<name>A0A1J8R358_9AGAM</name>
<dbReference type="OrthoDB" id="2745718at2759"/>
<proteinExistence type="predicted"/>
<protein>
    <submittedName>
        <fullName evidence="1">Uncharacterized protein</fullName>
    </submittedName>
</protein>
<accession>A0A1J8R358</accession>
<dbReference type="EMBL" id="LVVM01001540">
    <property type="protein sequence ID" value="OJA18340.1"/>
    <property type="molecule type" value="Genomic_DNA"/>
</dbReference>
<dbReference type="AlphaFoldDB" id="A0A1J8R358"/>
<reference evidence="1 2" key="1">
    <citation type="submission" date="2016-03" db="EMBL/GenBank/DDBJ databases">
        <title>Comparative genomics of the ectomycorrhizal sister species Rhizopogon vinicolor and Rhizopogon vesiculosus (Basidiomycota: Boletales) reveals a divergence of the mating type B locus.</title>
        <authorList>
            <person name="Mujic A.B."/>
            <person name="Kuo A."/>
            <person name="Tritt A."/>
            <person name="Lipzen A."/>
            <person name="Chen C."/>
            <person name="Johnson J."/>
            <person name="Sharma A."/>
            <person name="Barry K."/>
            <person name="Grigoriev I.V."/>
            <person name="Spatafora J.W."/>
        </authorList>
    </citation>
    <scope>NUCLEOTIDE SEQUENCE [LARGE SCALE GENOMIC DNA]</scope>
    <source>
        <strain evidence="1 2">AM-OR11-056</strain>
    </source>
</reference>
<sequence length="381" mass="43737">MIDLRTCTPKTASAPSCIWNKDTANAVPAVCSRYIDETQDLMITVNTLNDNPHTSEFTYRINFRTMYTDKEHPLAQGSRLVNGRTSRPEDTQRRVAVTVLGDRLAFYSNVLQSRDEEDYHLYRWSLHVLNWHMGDQPDDKFMLGESYDLVEIRFLTEEKLLALTTRAEIELYNVEDLSKAPQLQARFMLPVIPQSLLLRYPSVFHSTPSCARLTAPGDRWIWTTNPADRVICVMTVRHPLAIFVIHARLFFMDIPLTWFDTTSKDGRAIPWSTWGPQSSRCFPQALDIPFLSAVGYRFGVGGSRVMRVVEHRMHMTDFNPSAVARGIGKDVTTYLPYVEVVNSDRNFAGLLEDIILDEEKVLIFIQNYDDCEVMDVEIIDL</sequence>
<organism evidence="1 2">
    <name type="scientific">Rhizopogon vesiculosus</name>
    <dbReference type="NCBI Taxonomy" id="180088"/>
    <lineage>
        <taxon>Eukaryota</taxon>
        <taxon>Fungi</taxon>
        <taxon>Dikarya</taxon>
        <taxon>Basidiomycota</taxon>
        <taxon>Agaricomycotina</taxon>
        <taxon>Agaricomycetes</taxon>
        <taxon>Agaricomycetidae</taxon>
        <taxon>Boletales</taxon>
        <taxon>Suillineae</taxon>
        <taxon>Rhizopogonaceae</taxon>
        <taxon>Rhizopogon</taxon>
    </lineage>
</organism>
<gene>
    <name evidence="1" type="ORF">AZE42_06207</name>
</gene>
<dbReference type="Proteomes" id="UP000183567">
    <property type="component" value="Unassembled WGS sequence"/>
</dbReference>
<comment type="caution">
    <text evidence="1">The sequence shown here is derived from an EMBL/GenBank/DDBJ whole genome shotgun (WGS) entry which is preliminary data.</text>
</comment>
<evidence type="ECO:0000313" key="2">
    <source>
        <dbReference type="Proteomes" id="UP000183567"/>
    </source>
</evidence>
<evidence type="ECO:0000313" key="1">
    <source>
        <dbReference type="EMBL" id="OJA18340.1"/>
    </source>
</evidence>
<keyword evidence="2" id="KW-1185">Reference proteome</keyword>